<keyword evidence="2" id="KW-1185">Reference proteome</keyword>
<evidence type="ECO:0000313" key="2">
    <source>
        <dbReference type="Proteomes" id="UP000004221"/>
    </source>
</evidence>
<organism evidence="1 2">
    <name type="scientific">Nitrolancea hollandica Lb</name>
    <dbReference type="NCBI Taxonomy" id="1129897"/>
    <lineage>
        <taxon>Bacteria</taxon>
        <taxon>Pseudomonadati</taxon>
        <taxon>Thermomicrobiota</taxon>
        <taxon>Thermomicrobia</taxon>
        <taxon>Sphaerobacterales</taxon>
        <taxon>Sphaerobacterineae</taxon>
        <taxon>Sphaerobacteraceae</taxon>
        <taxon>Nitrolancea</taxon>
    </lineage>
</organism>
<dbReference type="Proteomes" id="UP000004221">
    <property type="component" value="Unassembled WGS sequence"/>
</dbReference>
<dbReference type="AlphaFoldDB" id="I4ELM4"/>
<name>I4ELM4_9BACT</name>
<gene>
    <name evidence="1" type="ORF">NITHO_5160030</name>
</gene>
<accession>I4ELM4</accession>
<proteinExistence type="predicted"/>
<dbReference type="EMBL" id="CAGS01000464">
    <property type="protein sequence ID" value="CCF85586.1"/>
    <property type="molecule type" value="Genomic_DNA"/>
</dbReference>
<reference evidence="1 2" key="1">
    <citation type="journal article" date="2012" name="ISME J.">
        <title>Nitrification expanded: discovery, physiology and genomics of a nitrite-oxidizing bacterium from the phylum Chloroflexi.</title>
        <authorList>
            <person name="Sorokin D.Y."/>
            <person name="Lucker S."/>
            <person name="Vejmelkova D."/>
            <person name="Kostrikina N.A."/>
            <person name="Kleerebezem R."/>
            <person name="Rijpstra W.I."/>
            <person name="Damste J.S."/>
            <person name="Le Paslier D."/>
            <person name="Muyzer G."/>
            <person name="Wagner M."/>
            <person name="van Loosdrecht M.C."/>
            <person name="Daims H."/>
        </authorList>
    </citation>
    <scope>NUCLEOTIDE SEQUENCE [LARGE SCALE GENOMIC DNA]</scope>
    <source>
        <strain evidence="2">none</strain>
    </source>
</reference>
<evidence type="ECO:0000313" key="1">
    <source>
        <dbReference type="EMBL" id="CCF85586.1"/>
    </source>
</evidence>
<sequence length="62" mass="7135">MAVQQARWPFRRSQAFHDARWRFAGRCFAADLKGQVVKVVVRFRLCRLLIGLESGKDIGGCR</sequence>
<protein>
    <submittedName>
        <fullName evidence="1">Uncharacterized protein</fullName>
    </submittedName>
</protein>
<comment type="caution">
    <text evidence="1">The sequence shown here is derived from an EMBL/GenBank/DDBJ whole genome shotgun (WGS) entry which is preliminary data.</text>
</comment>